<dbReference type="InterPro" id="IPR011010">
    <property type="entry name" value="DNA_brk_join_enz"/>
</dbReference>
<dbReference type="GO" id="GO:0003677">
    <property type="term" value="F:DNA binding"/>
    <property type="evidence" value="ECO:0007669"/>
    <property type="project" value="UniProtKB-KW"/>
</dbReference>
<evidence type="ECO:0000313" key="6">
    <source>
        <dbReference type="Proteomes" id="UP000716291"/>
    </source>
</evidence>
<dbReference type="PROSITE" id="PS51898">
    <property type="entry name" value="TYR_RECOMBINASE"/>
    <property type="match status" value="1"/>
</dbReference>
<dbReference type="GO" id="GO:0006310">
    <property type="term" value="P:DNA recombination"/>
    <property type="evidence" value="ECO:0007669"/>
    <property type="project" value="UniProtKB-KW"/>
</dbReference>
<keyword evidence="2" id="KW-0233">DNA recombination</keyword>
<dbReference type="PANTHER" id="PTHR35617">
    <property type="entry name" value="PHAGE_INTEGRASE DOMAIN-CONTAINING PROTEIN"/>
    <property type="match status" value="1"/>
</dbReference>
<dbReference type="AlphaFoldDB" id="A0A9P6WZJ5"/>
<protein>
    <recommendedName>
        <fullName evidence="4">Tyr recombinase domain-containing protein</fullName>
    </recommendedName>
</protein>
<dbReference type="InterPro" id="IPR010998">
    <property type="entry name" value="Integrase_recombinase_N"/>
</dbReference>
<feature type="domain" description="Tyr recombinase" evidence="4">
    <location>
        <begin position="653"/>
        <end position="874"/>
    </location>
</feature>
<organism evidence="5 6">
    <name type="scientific">Rhizopus oryzae</name>
    <name type="common">Mucormycosis agent</name>
    <name type="synonym">Rhizopus arrhizus var. delemar</name>
    <dbReference type="NCBI Taxonomy" id="64495"/>
    <lineage>
        <taxon>Eukaryota</taxon>
        <taxon>Fungi</taxon>
        <taxon>Fungi incertae sedis</taxon>
        <taxon>Mucoromycota</taxon>
        <taxon>Mucoromycotina</taxon>
        <taxon>Mucoromycetes</taxon>
        <taxon>Mucorales</taxon>
        <taxon>Mucorineae</taxon>
        <taxon>Rhizopodaceae</taxon>
        <taxon>Rhizopus</taxon>
    </lineage>
</organism>
<name>A0A9P6WZJ5_RHIOR</name>
<feature type="region of interest" description="Disordered" evidence="3">
    <location>
        <begin position="475"/>
        <end position="504"/>
    </location>
</feature>
<dbReference type="CDD" id="cd09275">
    <property type="entry name" value="RNase_HI_RT_DIRS1"/>
    <property type="match status" value="1"/>
</dbReference>
<dbReference type="SUPFAM" id="SSF47823">
    <property type="entry name" value="lambda integrase-like, N-terminal domain"/>
    <property type="match status" value="1"/>
</dbReference>
<dbReference type="InterPro" id="IPR002104">
    <property type="entry name" value="Integrase_catalytic"/>
</dbReference>
<comment type="caution">
    <text evidence="5">The sequence shown here is derived from an EMBL/GenBank/DDBJ whole genome shotgun (WGS) entry which is preliminary data.</text>
</comment>
<evidence type="ECO:0000313" key="5">
    <source>
        <dbReference type="EMBL" id="KAG1301928.1"/>
    </source>
</evidence>
<evidence type="ECO:0000256" key="3">
    <source>
        <dbReference type="SAM" id="MobiDB-lite"/>
    </source>
</evidence>
<dbReference type="SUPFAM" id="SSF53098">
    <property type="entry name" value="Ribonuclease H-like"/>
    <property type="match status" value="1"/>
</dbReference>
<dbReference type="Gene3D" id="1.10.150.130">
    <property type="match status" value="1"/>
</dbReference>
<keyword evidence="6" id="KW-1185">Reference proteome</keyword>
<dbReference type="SUPFAM" id="SSF56349">
    <property type="entry name" value="DNA breaking-rejoining enzymes"/>
    <property type="match status" value="1"/>
</dbReference>
<dbReference type="InterPro" id="IPR013762">
    <property type="entry name" value="Integrase-like_cat_sf"/>
</dbReference>
<keyword evidence="1" id="KW-0238">DNA-binding</keyword>
<accession>A0A9P6WZJ5</accession>
<dbReference type="Proteomes" id="UP000716291">
    <property type="component" value="Unassembled WGS sequence"/>
</dbReference>
<reference evidence="5" key="1">
    <citation type="journal article" date="2020" name="Microb. Genom.">
        <title>Genetic diversity of clinical and environmental Mucorales isolates obtained from an investigation of mucormycosis cases among solid organ transplant recipients.</title>
        <authorList>
            <person name="Nguyen M.H."/>
            <person name="Kaul D."/>
            <person name="Muto C."/>
            <person name="Cheng S.J."/>
            <person name="Richter R.A."/>
            <person name="Bruno V.M."/>
            <person name="Liu G."/>
            <person name="Beyhan S."/>
            <person name="Sundermann A.J."/>
            <person name="Mounaud S."/>
            <person name="Pasculle A.W."/>
            <person name="Nierman W.C."/>
            <person name="Driscoll E."/>
            <person name="Cumbie R."/>
            <person name="Clancy C.J."/>
            <person name="Dupont C.L."/>
        </authorList>
    </citation>
    <scope>NUCLEOTIDE SEQUENCE</scope>
    <source>
        <strain evidence="5">GL11</strain>
    </source>
</reference>
<gene>
    <name evidence="5" type="ORF">G6F64_011369</name>
</gene>
<dbReference type="GO" id="GO:0015074">
    <property type="term" value="P:DNA integration"/>
    <property type="evidence" value="ECO:0007669"/>
    <property type="project" value="InterPro"/>
</dbReference>
<dbReference type="Gene3D" id="1.10.443.10">
    <property type="entry name" value="Intergrase catalytic core"/>
    <property type="match status" value="1"/>
</dbReference>
<dbReference type="PANTHER" id="PTHR35617:SF3">
    <property type="entry name" value="CORE-BINDING (CB) DOMAIN-CONTAINING PROTEIN"/>
    <property type="match status" value="1"/>
</dbReference>
<dbReference type="InterPro" id="IPR012337">
    <property type="entry name" value="RNaseH-like_sf"/>
</dbReference>
<dbReference type="EMBL" id="JAANQT010002737">
    <property type="protein sequence ID" value="KAG1301928.1"/>
    <property type="molecule type" value="Genomic_DNA"/>
</dbReference>
<feature type="compositionally biased region" description="Polar residues" evidence="3">
    <location>
        <begin position="481"/>
        <end position="493"/>
    </location>
</feature>
<evidence type="ECO:0000259" key="4">
    <source>
        <dbReference type="PROSITE" id="PS51898"/>
    </source>
</evidence>
<evidence type="ECO:0000256" key="1">
    <source>
        <dbReference type="ARBA" id="ARBA00023125"/>
    </source>
</evidence>
<sequence>MTKHDRRRRSTVPRGRYYRNITKSRRTLPVQLLHSTGTDKTETHPRLSETKRVCTMRPLQDGRCAGITRNHRRRRLAMQVGLKRCVYRSAYSRRLKTFSFLQAPKRGLSVSRPSFWSKRGSKNIFKDHAIRNRTFKGRRHPYGLLFGRYLPPRKIQTRNGNGNIQSSHTLNKVRISNQLAEEHSGTIDNARLFGFSIQHKNNEDHSASTQDQQSTVTDQAIEEDLGAAVMPLDCKSFGENDLNDTSCRRSAPSHSVSPEGPQPLIVGQQEQMGQPLQVEYEEQGRPPMVGAVVDNEERSTDPITANELTEDRPDDSCRRVGYGLGVSSNRVSTSGFWTQQEKELSINVRELTTILFALQLHAQNAKNCSIKIFTDNITALKYVTKAGGTSSVLLQDLAIKIQEIINQHNLQTKNSSLRVEATQEMVSTDTEEMGETNNRRLCGKTQQPIAPVLESQSGSSSKCSRRLSANLAQEGFVPSPSVETHSQSASHVQETTREGSDFGDTVLEDSVLVSHGTPVDKRSPSPTTGQQEMDISRLEVIEASKKNNGLDEDVLKFLRNATRKRTHQLYNRGWSLWSKWCQDQHPKINPLEYEEQNVVKFLVSQKQYSSQYLNVLRSSIASVFKVIHKNKPPIAQQPLVQEFFSAKRRSEVTLPTKQKVETWDLDILLQHMVKKFEDNDSLTLEELQEKVILLLCISSMWRPRSDIGTLQLRDIEFSFENEGSSTSQQVTGVTIHIREPKEAQTKTTRLGVLKVSHMCPVVCLYSFISRTQSLRVGLPNDHTVFLAYLSDPSKVKSISQVTVANIVKKNMAEAGIDTKTYGPHTIRSASSTKAVQLGHDIQKIKEHANWSLSANTFERFYYKPTYQESASAHINNTIFSFAADNHTISEVRLESTGIGLSTTSNAKVDERRTKDMVHPTPWYRKLFDYF</sequence>
<proteinExistence type="predicted"/>
<evidence type="ECO:0000256" key="2">
    <source>
        <dbReference type="ARBA" id="ARBA00023172"/>
    </source>
</evidence>